<dbReference type="KEGG" id="mhey:H2LOC_000430"/>
<protein>
    <recommendedName>
        <fullName evidence="3">Radical SAM protein</fullName>
    </recommendedName>
</protein>
<dbReference type="SUPFAM" id="SSF102114">
    <property type="entry name" value="Radical SAM enzymes"/>
    <property type="match status" value="1"/>
</dbReference>
<keyword evidence="2" id="KW-1185">Reference proteome</keyword>
<name>A0A6B8K8Q1_9HYPH</name>
<dbReference type="OrthoDB" id="8447543at2"/>
<dbReference type="RefSeq" id="WP_136494596.1">
    <property type="nucleotide sequence ID" value="NZ_CP046052.1"/>
</dbReference>
<dbReference type="Proteomes" id="UP000309061">
    <property type="component" value="Chromosome"/>
</dbReference>
<dbReference type="InterPro" id="IPR058240">
    <property type="entry name" value="rSAM_sf"/>
</dbReference>
<dbReference type="AlphaFoldDB" id="A0A6B8K8Q1"/>
<gene>
    <name evidence="1" type="ORF">H2LOC_000430</name>
</gene>
<reference evidence="1 2" key="1">
    <citation type="submission" date="2019-11" db="EMBL/GenBank/DDBJ databases">
        <title>The genome sequence of Methylocystis heyeri.</title>
        <authorList>
            <person name="Oshkin I.Y."/>
            <person name="Miroshnikov K."/>
            <person name="Dedysh S.N."/>
        </authorList>
    </citation>
    <scope>NUCLEOTIDE SEQUENCE [LARGE SCALE GENOMIC DNA]</scope>
    <source>
        <strain evidence="1 2">H2</strain>
    </source>
</reference>
<organism evidence="1 2">
    <name type="scientific">Methylocystis heyeri</name>
    <dbReference type="NCBI Taxonomy" id="391905"/>
    <lineage>
        <taxon>Bacteria</taxon>
        <taxon>Pseudomonadati</taxon>
        <taxon>Pseudomonadota</taxon>
        <taxon>Alphaproteobacteria</taxon>
        <taxon>Hyphomicrobiales</taxon>
        <taxon>Methylocystaceae</taxon>
        <taxon>Methylocystis</taxon>
    </lineage>
</organism>
<sequence length="344" mass="39709">MTRDIEIRGIRIFAKASACAHACAYCLIGPKKLTELPFPRFNALAERFIEWRNEKPNPPPHVLIGFEDSYEFDVEILAGLFHLYKKLGWDDEGMSVKLGGLRMRTEAEMHDWLLTRRDVAGLKVAHASLAGYGTIHDQWNRRERDFDFLYNAMRDAVGLGLKVNQRIFISRSTIASIDKLVLELDKITPNAHRYLSTFVYSGFATRLEAERITEEDRDRLPSSVAALPRRSGDNWLSEREWISTRSDLVSDRSTRSVTLSLEVNERNIDRLESMQCEEIIAKLAEQTRQAYATLPSRSELFEKYADPSNRCIYASMDEIERKWFDAYRRDYNFDVAKGLTHLAA</sequence>
<accession>A0A6B8K8Q1</accession>
<evidence type="ECO:0000313" key="1">
    <source>
        <dbReference type="EMBL" id="QGM44289.1"/>
    </source>
</evidence>
<evidence type="ECO:0008006" key="3">
    <source>
        <dbReference type="Google" id="ProtNLM"/>
    </source>
</evidence>
<proteinExistence type="predicted"/>
<evidence type="ECO:0000313" key="2">
    <source>
        <dbReference type="Proteomes" id="UP000309061"/>
    </source>
</evidence>
<dbReference type="EMBL" id="CP046052">
    <property type="protein sequence ID" value="QGM44289.1"/>
    <property type="molecule type" value="Genomic_DNA"/>
</dbReference>